<feature type="region of interest" description="Disordered" evidence="1">
    <location>
        <begin position="1"/>
        <end position="20"/>
    </location>
</feature>
<organism evidence="2 3">
    <name type="scientific">Caerostris extrusa</name>
    <name type="common">Bark spider</name>
    <name type="synonym">Caerostris bankana</name>
    <dbReference type="NCBI Taxonomy" id="172846"/>
    <lineage>
        <taxon>Eukaryota</taxon>
        <taxon>Metazoa</taxon>
        <taxon>Ecdysozoa</taxon>
        <taxon>Arthropoda</taxon>
        <taxon>Chelicerata</taxon>
        <taxon>Arachnida</taxon>
        <taxon>Araneae</taxon>
        <taxon>Araneomorphae</taxon>
        <taxon>Entelegynae</taxon>
        <taxon>Araneoidea</taxon>
        <taxon>Araneidae</taxon>
        <taxon>Caerostris</taxon>
    </lineage>
</organism>
<reference evidence="2 3" key="1">
    <citation type="submission" date="2021-06" db="EMBL/GenBank/DDBJ databases">
        <title>Caerostris extrusa draft genome.</title>
        <authorList>
            <person name="Kono N."/>
            <person name="Arakawa K."/>
        </authorList>
    </citation>
    <scope>NUCLEOTIDE SEQUENCE [LARGE SCALE GENOMIC DNA]</scope>
</reference>
<keyword evidence="3" id="KW-1185">Reference proteome</keyword>
<gene>
    <name evidence="2" type="primary">AVEN_87994_1</name>
    <name evidence="2" type="ORF">CEXT_464681</name>
</gene>
<evidence type="ECO:0000256" key="1">
    <source>
        <dbReference type="SAM" id="MobiDB-lite"/>
    </source>
</evidence>
<dbReference type="AlphaFoldDB" id="A0AAV4QJD8"/>
<evidence type="ECO:0000313" key="3">
    <source>
        <dbReference type="Proteomes" id="UP001054945"/>
    </source>
</evidence>
<protein>
    <submittedName>
        <fullName evidence="2">Uncharacterized protein</fullName>
    </submittedName>
</protein>
<name>A0AAV4QJD8_CAEEX</name>
<evidence type="ECO:0000313" key="2">
    <source>
        <dbReference type="EMBL" id="GIY09793.1"/>
    </source>
</evidence>
<sequence>MVVTSEKINSRAKNKGYGQREQRKINSLPLLPQICEGIQLYDQGALNQNGLASQVLSPLGTGGGYPRPYSSPVSPFPLQPSTWMHPPQQYILQQSLPPQMISSSLDPLHYGALMPQLTAHLSQLQLSEPRMWPVLHMPTPATPLHPSTPRQPTSRYNLCLPWKILWVLVFKTMELP</sequence>
<comment type="caution">
    <text evidence="2">The sequence shown here is derived from an EMBL/GenBank/DDBJ whole genome shotgun (WGS) entry which is preliminary data.</text>
</comment>
<dbReference type="Proteomes" id="UP001054945">
    <property type="component" value="Unassembled WGS sequence"/>
</dbReference>
<proteinExistence type="predicted"/>
<accession>A0AAV4QJD8</accession>
<dbReference type="EMBL" id="BPLR01006428">
    <property type="protein sequence ID" value="GIY09793.1"/>
    <property type="molecule type" value="Genomic_DNA"/>
</dbReference>